<comment type="caution">
    <text evidence="7">The sequence shown here is derived from an EMBL/GenBank/DDBJ whole genome shotgun (WGS) entry which is preliminary data.</text>
</comment>
<keyword evidence="2" id="KW-0378">Hydrolase</keyword>
<dbReference type="InterPro" id="IPR054712">
    <property type="entry name" value="Cas3-like_dom"/>
</dbReference>
<keyword evidence="1" id="KW-0547">Nucleotide-binding</keyword>
<proteinExistence type="predicted"/>
<keyword evidence="8" id="KW-1185">Reference proteome</keyword>
<dbReference type="EMBL" id="JAFITO010000028">
    <property type="protein sequence ID" value="MBN4068594.1"/>
    <property type="molecule type" value="Genomic_DNA"/>
</dbReference>
<dbReference type="Proteomes" id="UP000717534">
    <property type="component" value="Unassembled WGS sequence"/>
</dbReference>
<dbReference type="SUPFAM" id="SSF52540">
    <property type="entry name" value="P-loop containing nucleoside triphosphate hydrolases"/>
    <property type="match status" value="1"/>
</dbReference>
<sequence length="528" mass="61158">HILPSLRLMSSDLVIDEIDDFTGKDLIAIGRLVHLAGMLGRKVMISSATIPPDLAEGYFNVYQAGWALFAKMRDRSQIIGCAWIDEFKTKVHSVNPTDTDYAINKYQHYHTLFVSRRIDNLQKQIPKRRANIVPCKQQENEDEETISSYFYSVIQAAILEKHQDHHCIDEKTEKQVSFGVVRVANIKPCVELTKYLLNAQFPEDVEIRTMAYHSQQLLIMRNEQEKHLDAVLKRNNGEQLSFYQKDIRKHLDSISAKQVIFILVATPVEEVGRDHDFDWAVVEPSSYRSFIQLAGRVRRHREPKKDCSSANMALLQYNLKGLSKQKRPVFCRPGYESEHNLLDSHDLNKLLDVETLTERLDAKPRIAKPSPLYPRTSLADLEHEVIHKLLTSYDQQGPETMQGWLTECWWLTAIPQLFVRFRESQPQLTVFLIPIDDDWKFVTKGNYGEELIVREDIYRISRDNELTDQEKERLWLHRDYEVLLEKTGMLSLTNAALIYGEIGLPTDKRKGANSISFSYSNQLGLVRE</sequence>
<keyword evidence="3" id="KW-0347">Helicase</keyword>
<evidence type="ECO:0000259" key="6">
    <source>
        <dbReference type="Pfam" id="PF22590"/>
    </source>
</evidence>
<keyword evidence="4" id="KW-0067">ATP-binding</keyword>
<evidence type="ECO:0000256" key="2">
    <source>
        <dbReference type="ARBA" id="ARBA00022801"/>
    </source>
</evidence>
<dbReference type="Pfam" id="PF22590">
    <property type="entry name" value="Cas3-like_C_2"/>
    <property type="match status" value="1"/>
</dbReference>
<keyword evidence="5" id="KW-0051">Antiviral defense</keyword>
<feature type="non-terminal residue" evidence="7">
    <location>
        <position position="1"/>
    </location>
</feature>
<dbReference type="InterPro" id="IPR027417">
    <property type="entry name" value="P-loop_NTPase"/>
</dbReference>
<organism evidence="7 8">
    <name type="scientific">Desulfotalea psychrophila</name>
    <dbReference type="NCBI Taxonomy" id="84980"/>
    <lineage>
        <taxon>Bacteria</taxon>
        <taxon>Pseudomonadati</taxon>
        <taxon>Thermodesulfobacteriota</taxon>
        <taxon>Desulfobulbia</taxon>
        <taxon>Desulfobulbales</taxon>
        <taxon>Desulfocapsaceae</taxon>
        <taxon>Desulfotalea</taxon>
    </lineage>
</organism>
<accession>A0ABS3AU31</accession>
<gene>
    <name evidence="7" type="ORF">JYU06_03615</name>
</gene>
<evidence type="ECO:0000256" key="3">
    <source>
        <dbReference type="ARBA" id="ARBA00022806"/>
    </source>
</evidence>
<evidence type="ECO:0000256" key="4">
    <source>
        <dbReference type="ARBA" id="ARBA00022840"/>
    </source>
</evidence>
<name>A0ABS3AU31_9BACT</name>
<feature type="domain" description="CRISPR-associated nuclease/helicase Cas3" evidence="6">
    <location>
        <begin position="176"/>
        <end position="302"/>
    </location>
</feature>
<evidence type="ECO:0000256" key="5">
    <source>
        <dbReference type="ARBA" id="ARBA00023118"/>
    </source>
</evidence>
<evidence type="ECO:0000313" key="7">
    <source>
        <dbReference type="EMBL" id="MBN4068594.1"/>
    </source>
</evidence>
<evidence type="ECO:0000256" key="1">
    <source>
        <dbReference type="ARBA" id="ARBA00022741"/>
    </source>
</evidence>
<protein>
    <recommendedName>
        <fullName evidence="6">CRISPR-associated nuclease/helicase Cas3 domain-containing protein</fullName>
    </recommendedName>
</protein>
<evidence type="ECO:0000313" key="8">
    <source>
        <dbReference type="Proteomes" id="UP000717534"/>
    </source>
</evidence>
<reference evidence="7 8" key="1">
    <citation type="submission" date="2021-02" db="EMBL/GenBank/DDBJ databases">
        <title>Activity-based single-cell genomes from oceanic crustal fluid captures similar information to metagenomic and metatranscriptomic surveys with orders of magnitude less sampling.</title>
        <authorList>
            <person name="D'Angelo T.S."/>
            <person name="Orcutt B.N."/>
        </authorList>
    </citation>
    <scope>NUCLEOTIDE SEQUENCE [LARGE SCALE GENOMIC DNA]</scope>
    <source>
        <strain evidence="7">AH-315-G02</strain>
    </source>
</reference>